<dbReference type="Gene3D" id="1.10.1740.10">
    <property type="match status" value="1"/>
</dbReference>
<protein>
    <submittedName>
        <fullName evidence="10">DNA-directed RNA polymerase sigma-70 factor</fullName>
    </submittedName>
</protein>
<dbReference type="GO" id="GO:0000428">
    <property type="term" value="C:DNA-directed RNA polymerase complex"/>
    <property type="evidence" value="ECO:0007669"/>
    <property type="project" value="UniProtKB-KW"/>
</dbReference>
<keyword evidence="10" id="KW-0240">DNA-directed RNA polymerase</keyword>
<dbReference type="AlphaFoldDB" id="A0A4P2R2F6"/>
<evidence type="ECO:0000256" key="5">
    <source>
        <dbReference type="ARBA" id="ARBA00023163"/>
    </source>
</evidence>
<dbReference type="InterPro" id="IPR039425">
    <property type="entry name" value="RNA_pol_sigma-70-like"/>
</dbReference>
<dbReference type="SUPFAM" id="SSF54427">
    <property type="entry name" value="NTF2-like"/>
    <property type="match status" value="1"/>
</dbReference>
<dbReference type="InterPro" id="IPR013324">
    <property type="entry name" value="RNA_pol_sigma_r3/r4-like"/>
</dbReference>
<dbReference type="Gene3D" id="1.10.10.10">
    <property type="entry name" value="Winged helix-like DNA-binding domain superfamily/Winged helix DNA-binding domain"/>
    <property type="match status" value="1"/>
</dbReference>
<dbReference type="InterPro" id="IPR007627">
    <property type="entry name" value="RNA_pol_sigma70_r2"/>
</dbReference>
<feature type="region of interest" description="Disordered" evidence="6">
    <location>
        <begin position="101"/>
        <end position="123"/>
    </location>
</feature>
<sequence length="349" mass="37864">MPADPGKDEEAAVLAAARAGDHAAFAALSERYRRRLRAHCYRMLGSFDEAEDMVQEILLRAWRGREGFQGRSLFRTWLYSIATNACLNALERAPRRVVPQDLAPPVTAATPPSEARSTPSWAPEVPWLQPFPDDLLDAGPPPDAAVEARETIALAFLAALQHLPPRQRAALILSDVVGWSAAEIAALLELTVPSVTSALQRGRATLRERLPAGAPDAAAGAPATDGERAALKVFMDAWEHGDTAELTRLLREDARWAMPPAPLWFDGRAAIANLLALFPPRWKGRAFRMVPVGANRQPAAAAYLRPQGEAELRLSGVHVLRVSDGQIAEIMTFSAELCAGFRLPASLTD</sequence>
<dbReference type="Gene3D" id="3.10.450.50">
    <property type="match status" value="1"/>
</dbReference>
<evidence type="ECO:0000259" key="9">
    <source>
        <dbReference type="Pfam" id="PF12680"/>
    </source>
</evidence>
<dbReference type="InterPro" id="IPR013249">
    <property type="entry name" value="RNA_pol_sigma70_r4_t2"/>
</dbReference>
<dbReference type="PANTHER" id="PTHR43133">
    <property type="entry name" value="RNA POLYMERASE ECF-TYPE SIGMA FACTO"/>
    <property type="match status" value="1"/>
</dbReference>
<name>A0A4P2R2F6_SORCE</name>
<dbReference type="NCBIfam" id="TIGR02960">
    <property type="entry name" value="SigX5"/>
    <property type="match status" value="1"/>
</dbReference>
<evidence type="ECO:0000313" key="11">
    <source>
        <dbReference type="Proteomes" id="UP000295497"/>
    </source>
</evidence>
<gene>
    <name evidence="10" type="ORF">SOCE836_083790</name>
</gene>
<dbReference type="InterPro" id="IPR037401">
    <property type="entry name" value="SnoaL-like"/>
</dbReference>
<dbReference type="Pfam" id="PF12680">
    <property type="entry name" value="SnoaL_2"/>
    <property type="match status" value="1"/>
</dbReference>
<feature type="domain" description="SnoaL-like" evidence="9">
    <location>
        <begin position="234"/>
        <end position="330"/>
    </location>
</feature>
<reference evidence="10 11" key="1">
    <citation type="submission" date="2015-09" db="EMBL/GenBank/DDBJ databases">
        <title>Sorangium comparison.</title>
        <authorList>
            <person name="Zaburannyi N."/>
            <person name="Bunk B."/>
            <person name="Overmann J."/>
            <person name="Mueller R."/>
        </authorList>
    </citation>
    <scope>NUCLEOTIDE SEQUENCE [LARGE SCALE GENOMIC DNA]</scope>
    <source>
        <strain evidence="10 11">So ce836</strain>
    </source>
</reference>
<dbReference type="InterPro" id="IPR014284">
    <property type="entry name" value="RNA_pol_sigma-70_dom"/>
</dbReference>
<accession>A0A4P2R2F6</accession>
<dbReference type="InterPro" id="IPR036388">
    <property type="entry name" value="WH-like_DNA-bd_sf"/>
</dbReference>
<evidence type="ECO:0000313" key="10">
    <source>
        <dbReference type="EMBL" id="AUX36173.1"/>
    </source>
</evidence>
<dbReference type="EMBL" id="CP012672">
    <property type="protein sequence ID" value="AUX36173.1"/>
    <property type="molecule type" value="Genomic_DNA"/>
</dbReference>
<evidence type="ECO:0000256" key="1">
    <source>
        <dbReference type="ARBA" id="ARBA00010641"/>
    </source>
</evidence>
<keyword evidence="4" id="KW-0731">Sigma factor</keyword>
<evidence type="ECO:0000256" key="4">
    <source>
        <dbReference type="ARBA" id="ARBA00023082"/>
    </source>
</evidence>
<keyword evidence="3" id="KW-0805">Transcription regulation</keyword>
<dbReference type="InterPro" id="IPR032710">
    <property type="entry name" value="NTF2-like_dom_sf"/>
</dbReference>
<dbReference type="NCBIfam" id="TIGR02937">
    <property type="entry name" value="sigma70-ECF"/>
    <property type="match status" value="1"/>
</dbReference>
<dbReference type="GO" id="GO:0016987">
    <property type="term" value="F:sigma factor activity"/>
    <property type="evidence" value="ECO:0007669"/>
    <property type="project" value="UniProtKB-KW"/>
</dbReference>
<dbReference type="InterPro" id="IPR013325">
    <property type="entry name" value="RNA_pol_sigma_r2"/>
</dbReference>
<dbReference type="PANTHER" id="PTHR43133:SF65">
    <property type="entry name" value="ECF RNA POLYMERASE SIGMA FACTOR SIGG"/>
    <property type="match status" value="1"/>
</dbReference>
<dbReference type="Proteomes" id="UP000295497">
    <property type="component" value="Chromosome"/>
</dbReference>
<evidence type="ECO:0000256" key="6">
    <source>
        <dbReference type="SAM" id="MobiDB-lite"/>
    </source>
</evidence>
<evidence type="ECO:0000256" key="2">
    <source>
        <dbReference type="ARBA" id="ARBA00011344"/>
    </source>
</evidence>
<comment type="subunit">
    <text evidence="2">Interacts transiently with the RNA polymerase catalytic core formed by RpoA, RpoB, RpoC and RpoZ (2 alpha, 1 beta, 1 beta' and 1 omega subunit) to form the RNA polymerase holoenzyme that can initiate transcription.</text>
</comment>
<dbReference type="RefSeq" id="WP_129579046.1">
    <property type="nucleotide sequence ID" value="NZ_CP012672.1"/>
</dbReference>
<dbReference type="CDD" id="cd06171">
    <property type="entry name" value="Sigma70_r4"/>
    <property type="match status" value="1"/>
</dbReference>
<dbReference type="SUPFAM" id="SSF88946">
    <property type="entry name" value="Sigma2 domain of RNA polymerase sigma factors"/>
    <property type="match status" value="1"/>
</dbReference>
<dbReference type="GO" id="GO:0006352">
    <property type="term" value="P:DNA-templated transcription initiation"/>
    <property type="evidence" value="ECO:0007669"/>
    <property type="project" value="InterPro"/>
</dbReference>
<dbReference type="GO" id="GO:0003677">
    <property type="term" value="F:DNA binding"/>
    <property type="evidence" value="ECO:0007669"/>
    <property type="project" value="InterPro"/>
</dbReference>
<keyword evidence="5" id="KW-0804">Transcription</keyword>
<proteinExistence type="inferred from homology"/>
<dbReference type="Pfam" id="PF04542">
    <property type="entry name" value="Sigma70_r2"/>
    <property type="match status" value="1"/>
</dbReference>
<dbReference type="InterPro" id="IPR014305">
    <property type="entry name" value="RNA_pol_sigma-G_actinobac"/>
</dbReference>
<dbReference type="NCBIfam" id="NF006089">
    <property type="entry name" value="PRK08241.1"/>
    <property type="match status" value="1"/>
</dbReference>
<dbReference type="Pfam" id="PF08281">
    <property type="entry name" value="Sigma70_r4_2"/>
    <property type="match status" value="1"/>
</dbReference>
<organism evidence="10 11">
    <name type="scientific">Sorangium cellulosum</name>
    <name type="common">Polyangium cellulosum</name>
    <dbReference type="NCBI Taxonomy" id="56"/>
    <lineage>
        <taxon>Bacteria</taxon>
        <taxon>Pseudomonadati</taxon>
        <taxon>Myxococcota</taxon>
        <taxon>Polyangia</taxon>
        <taxon>Polyangiales</taxon>
        <taxon>Polyangiaceae</taxon>
        <taxon>Sorangium</taxon>
    </lineage>
</organism>
<evidence type="ECO:0000259" key="7">
    <source>
        <dbReference type="Pfam" id="PF04542"/>
    </source>
</evidence>
<evidence type="ECO:0000256" key="3">
    <source>
        <dbReference type="ARBA" id="ARBA00023015"/>
    </source>
</evidence>
<comment type="similarity">
    <text evidence="1">Belongs to the sigma-70 factor family. ECF subfamily.</text>
</comment>
<dbReference type="SUPFAM" id="SSF88659">
    <property type="entry name" value="Sigma3 and sigma4 domains of RNA polymerase sigma factors"/>
    <property type="match status" value="1"/>
</dbReference>
<evidence type="ECO:0000259" key="8">
    <source>
        <dbReference type="Pfam" id="PF08281"/>
    </source>
</evidence>
<feature type="domain" description="RNA polymerase sigma factor 70 region 4 type 2" evidence="8">
    <location>
        <begin position="155"/>
        <end position="206"/>
    </location>
</feature>
<feature type="domain" description="RNA polymerase sigma-70 region 2" evidence="7">
    <location>
        <begin position="30"/>
        <end position="93"/>
    </location>
</feature>